<reference evidence="1" key="1">
    <citation type="submission" date="2020-01" db="EMBL/GenBank/DDBJ databases">
        <authorList>
            <person name="Rat A."/>
        </authorList>
    </citation>
    <scope>NUCLEOTIDE SEQUENCE</scope>
    <source>
        <strain evidence="1">LMG 28251</strain>
    </source>
</reference>
<dbReference type="EMBL" id="JAAEDH010000001">
    <property type="protein sequence ID" value="MBR0653707.1"/>
    <property type="molecule type" value="Genomic_DNA"/>
</dbReference>
<dbReference type="Proteomes" id="UP001196068">
    <property type="component" value="Unassembled WGS sequence"/>
</dbReference>
<dbReference type="SUPFAM" id="SSF53335">
    <property type="entry name" value="S-adenosyl-L-methionine-dependent methyltransferases"/>
    <property type="match status" value="1"/>
</dbReference>
<reference evidence="1" key="2">
    <citation type="journal article" date="2021" name="Syst. Appl. Microbiol.">
        <title>Roseomonas hellenica sp. nov., isolated from roots of wild-growing Alkanna tinctoria.</title>
        <authorList>
            <person name="Rat A."/>
            <person name="Naranjo H.D."/>
            <person name="Lebbe L."/>
            <person name="Cnockaert M."/>
            <person name="Krigas N."/>
            <person name="Grigoriadou K."/>
            <person name="Maloupa E."/>
            <person name="Willems A."/>
        </authorList>
    </citation>
    <scope>NUCLEOTIDE SEQUENCE</scope>
    <source>
        <strain evidence="1">LMG 28251</strain>
    </source>
</reference>
<name>A0AAF1JU94_9PROT</name>
<organism evidence="1 2">
    <name type="scientific">Plastoroseomonas arctica</name>
    <dbReference type="NCBI Taxonomy" id="1509237"/>
    <lineage>
        <taxon>Bacteria</taxon>
        <taxon>Pseudomonadati</taxon>
        <taxon>Pseudomonadota</taxon>
        <taxon>Alphaproteobacteria</taxon>
        <taxon>Acetobacterales</taxon>
        <taxon>Acetobacteraceae</taxon>
        <taxon>Plastoroseomonas</taxon>
    </lineage>
</organism>
<dbReference type="GO" id="GO:0032259">
    <property type="term" value="P:methylation"/>
    <property type="evidence" value="ECO:0007669"/>
    <property type="project" value="UniProtKB-KW"/>
</dbReference>
<dbReference type="RefSeq" id="WP_211872397.1">
    <property type="nucleotide sequence ID" value="NZ_JAAEDH010000001.1"/>
</dbReference>
<gene>
    <name evidence="1" type="ORF">GXW79_01305</name>
</gene>
<keyword evidence="2" id="KW-1185">Reference proteome</keyword>
<dbReference type="AlphaFoldDB" id="A0AAF1JU94"/>
<evidence type="ECO:0000313" key="1">
    <source>
        <dbReference type="EMBL" id="MBR0653707.1"/>
    </source>
</evidence>
<dbReference type="Pfam" id="PF13578">
    <property type="entry name" value="Methyltransf_24"/>
    <property type="match status" value="1"/>
</dbReference>
<dbReference type="Gene3D" id="3.40.50.150">
    <property type="entry name" value="Vaccinia Virus protein VP39"/>
    <property type="match status" value="1"/>
</dbReference>
<comment type="caution">
    <text evidence="1">The sequence shown here is derived from an EMBL/GenBank/DDBJ whole genome shotgun (WGS) entry which is preliminary data.</text>
</comment>
<evidence type="ECO:0000313" key="2">
    <source>
        <dbReference type="Proteomes" id="UP001196068"/>
    </source>
</evidence>
<protein>
    <submittedName>
        <fullName evidence="1">Class I SAM-dependent methyltransferase</fullName>
    </submittedName>
</protein>
<accession>A0AAF1JU94</accession>
<proteinExistence type="predicted"/>
<keyword evidence="1" id="KW-0489">Methyltransferase</keyword>
<dbReference type="InterPro" id="IPR029063">
    <property type="entry name" value="SAM-dependent_MTases_sf"/>
</dbReference>
<sequence length="212" mass="23467">MASPLISRLLFQARKRMPAGLRHALRLGAHMTRRGQASPPIPPELLRDCRVVASRQALVESLPREACVLEVGTDRGDFANFILQRCAPRELHIVDVDLSRIRADVASDPRVTLHQGLSHERIAAFPDAHFDWIYIDADHSYDGVARDAAAAAAKLRPGGALVFNDFAHADPFLGAYGVHRAAVEFAVNHRWPLTHMAYEGAGLYDLALRRPE</sequence>
<dbReference type="GO" id="GO:0008168">
    <property type="term" value="F:methyltransferase activity"/>
    <property type="evidence" value="ECO:0007669"/>
    <property type="project" value="UniProtKB-KW"/>
</dbReference>
<keyword evidence="1" id="KW-0808">Transferase</keyword>